<dbReference type="InterPro" id="IPR039425">
    <property type="entry name" value="RNA_pol_sigma-70-like"/>
</dbReference>
<evidence type="ECO:0000256" key="4">
    <source>
        <dbReference type="ARBA" id="ARBA00023125"/>
    </source>
</evidence>
<reference evidence="9" key="1">
    <citation type="journal article" date="2019" name="Int. J. Syst. Evol. Microbiol.">
        <title>The Global Catalogue of Microorganisms (GCM) 10K type strain sequencing project: providing services to taxonomists for standard genome sequencing and annotation.</title>
        <authorList>
            <consortium name="The Broad Institute Genomics Platform"/>
            <consortium name="The Broad Institute Genome Sequencing Center for Infectious Disease"/>
            <person name="Wu L."/>
            <person name="Ma J."/>
        </authorList>
    </citation>
    <scope>NUCLEOTIDE SEQUENCE [LARGE SCALE GENOMIC DNA]</scope>
    <source>
        <strain evidence="9">JCM 17938</strain>
    </source>
</reference>
<evidence type="ECO:0000259" key="7">
    <source>
        <dbReference type="Pfam" id="PF08281"/>
    </source>
</evidence>
<dbReference type="Gene3D" id="1.10.1740.10">
    <property type="match status" value="1"/>
</dbReference>
<keyword evidence="4" id="KW-0238">DNA-binding</keyword>
<feature type="domain" description="RNA polymerase sigma factor 70 region 4 type 2" evidence="7">
    <location>
        <begin position="119"/>
        <end position="169"/>
    </location>
</feature>
<dbReference type="InterPro" id="IPR014284">
    <property type="entry name" value="RNA_pol_sigma-70_dom"/>
</dbReference>
<sequence>MSGRSRRTRERPVQSEDDAAEFHAFFEAHHRELARLAYLLTGDADAADDLAADAFVAAWHQWGRVRAADQPLAYVRRIVVNLAASRVRTLVRERARAGRLGAMFRDRSDDPDVPAVLDVRAALRRLPMRKRACVVLRYAFDLSEQETARVLGISVGTVKSQTSRGVAELEKALGAWRSPPAHPAGRTGEAR</sequence>
<accession>A0ABP8TXB4</accession>
<comment type="similarity">
    <text evidence="1">Belongs to the sigma-70 factor family. ECF subfamily.</text>
</comment>
<name>A0ABP8TXB4_9ACTN</name>
<dbReference type="CDD" id="cd06171">
    <property type="entry name" value="Sigma70_r4"/>
    <property type="match status" value="1"/>
</dbReference>
<organism evidence="8 9">
    <name type="scientific">Actinoallomurus liliacearum</name>
    <dbReference type="NCBI Taxonomy" id="1080073"/>
    <lineage>
        <taxon>Bacteria</taxon>
        <taxon>Bacillati</taxon>
        <taxon>Actinomycetota</taxon>
        <taxon>Actinomycetes</taxon>
        <taxon>Streptosporangiales</taxon>
        <taxon>Thermomonosporaceae</taxon>
        <taxon>Actinoallomurus</taxon>
    </lineage>
</organism>
<dbReference type="PANTHER" id="PTHR43133">
    <property type="entry name" value="RNA POLYMERASE ECF-TYPE SIGMA FACTO"/>
    <property type="match status" value="1"/>
</dbReference>
<keyword evidence="5" id="KW-0804">Transcription</keyword>
<keyword evidence="3" id="KW-0731">Sigma factor</keyword>
<protein>
    <submittedName>
        <fullName evidence="8">SigE family RNA polymerase sigma factor</fullName>
    </submittedName>
</protein>
<dbReference type="SUPFAM" id="SSF88946">
    <property type="entry name" value="Sigma2 domain of RNA polymerase sigma factors"/>
    <property type="match status" value="1"/>
</dbReference>
<evidence type="ECO:0000313" key="8">
    <source>
        <dbReference type="EMBL" id="GAA4618779.1"/>
    </source>
</evidence>
<keyword evidence="2" id="KW-0805">Transcription regulation</keyword>
<dbReference type="Pfam" id="PF08281">
    <property type="entry name" value="Sigma70_r4_2"/>
    <property type="match status" value="1"/>
</dbReference>
<dbReference type="EMBL" id="BAABHJ010000040">
    <property type="protein sequence ID" value="GAA4618779.1"/>
    <property type="molecule type" value="Genomic_DNA"/>
</dbReference>
<dbReference type="InterPro" id="IPR013324">
    <property type="entry name" value="RNA_pol_sigma_r3/r4-like"/>
</dbReference>
<dbReference type="InterPro" id="IPR013325">
    <property type="entry name" value="RNA_pol_sigma_r2"/>
</dbReference>
<dbReference type="InterPro" id="IPR014325">
    <property type="entry name" value="RNA_pol_sigma-E_actinobac"/>
</dbReference>
<dbReference type="NCBIfam" id="TIGR02937">
    <property type="entry name" value="sigma70-ECF"/>
    <property type="match status" value="1"/>
</dbReference>
<dbReference type="InterPro" id="IPR007627">
    <property type="entry name" value="RNA_pol_sigma70_r2"/>
</dbReference>
<evidence type="ECO:0000256" key="2">
    <source>
        <dbReference type="ARBA" id="ARBA00023015"/>
    </source>
</evidence>
<dbReference type="PANTHER" id="PTHR43133:SF50">
    <property type="entry name" value="ECF RNA POLYMERASE SIGMA FACTOR SIGM"/>
    <property type="match status" value="1"/>
</dbReference>
<keyword evidence="9" id="KW-1185">Reference proteome</keyword>
<dbReference type="Proteomes" id="UP001500212">
    <property type="component" value="Unassembled WGS sequence"/>
</dbReference>
<dbReference type="Gene3D" id="1.10.10.10">
    <property type="entry name" value="Winged helix-like DNA-binding domain superfamily/Winged helix DNA-binding domain"/>
    <property type="match status" value="1"/>
</dbReference>
<dbReference type="InterPro" id="IPR013249">
    <property type="entry name" value="RNA_pol_sigma70_r4_t2"/>
</dbReference>
<evidence type="ECO:0000256" key="5">
    <source>
        <dbReference type="ARBA" id="ARBA00023163"/>
    </source>
</evidence>
<feature type="domain" description="RNA polymerase sigma-70 region 2" evidence="6">
    <location>
        <begin position="25"/>
        <end position="90"/>
    </location>
</feature>
<evidence type="ECO:0000256" key="3">
    <source>
        <dbReference type="ARBA" id="ARBA00023082"/>
    </source>
</evidence>
<evidence type="ECO:0000259" key="6">
    <source>
        <dbReference type="Pfam" id="PF04542"/>
    </source>
</evidence>
<evidence type="ECO:0000256" key="1">
    <source>
        <dbReference type="ARBA" id="ARBA00010641"/>
    </source>
</evidence>
<proteinExistence type="inferred from homology"/>
<evidence type="ECO:0000313" key="9">
    <source>
        <dbReference type="Proteomes" id="UP001500212"/>
    </source>
</evidence>
<comment type="caution">
    <text evidence="8">The sequence shown here is derived from an EMBL/GenBank/DDBJ whole genome shotgun (WGS) entry which is preliminary data.</text>
</comment>
<gene>
    <name evidence="8" type="ORF">GCM10023195_84640</name>
</gene>
<dbReference type="NCBIfam" id="TIGR02983">
    <property type="entry name" value="SigE-fam_strep"/>
    <property type="match status" value="1"/>
</dbReference>
<dbReference type="SUPFAM" id="SSF88659">
    <property type="entry name" value="Sigma3 and sigma4 domains of RNA polymerase sigma factors"/>
    <property type="match status" value="1"/>
</dbReference>
<dbReference type="Pfam" id="PF04542">
    <property type="entry name" value="Sigma70_r2"/>
    <property type="match status" value="1"/>
</dbReference>
<dbReference type="InterPro" id="IPR036388">
    <property type="entry name" value="WH-like_DNA-bd_sf"/>
</dbReference>